<keyword evidence="3" id="KW-1185">Reference proteome</keyword>
<dbReference type="eggNOG" id="COG0456">
    <property type="taxonomic scope" value="Bacteria"/>
</dbReference>
<gene>
    <name evidence="2" type="ORF">NCAST_25_00050</name>
</gene>
<dbReference type="InterPro" id="IPR016181">
    <property type="entry name" value="Acyl_CoA_acyltransferase"/>
</dbReference>
<dbReference type="Pfam" id="PF00583">
    <property type="entry name" value="Acetyltransf_1"/>
    <property type="match status" value="1"/>
</dbReference>
<dbReference type="SUPFAM" id="SSF55729">
    <property type="entry name" value="Acyl-CoA N-acyltransferases (Nat)"/>
    <property type="match status" value="1"/>
</dbReference>
<feature type="domain" description="N-acetyltransferase" evidence="1">
    <location>
        <begin position="94"/>
        <end position="239"/>
    </location>
</feature>
<dbReference type="InterPro" id="IPR000182">
    <property type="entry name" value="GNAT_dom"/>
</dbReference>
<organism evidence="2 3">
    <name type="scientific">Nocardia asteroides NBRC 15531</name>
    <dbReference type="NCBI Taxonomy" id="1110697"/>
    <lineage>
        <taxon>Bacteria</taxon>
        <taxon>Bacillati</taxon>
        <taxon>Actinomycetota</taxon>
        <taxon>Actinomycetes</taxon>
        <taxon>Mycobacteriales</taxon>
        <taxon>Nocardiaceae</taxon>
        <taxon>Nocardia</taxon>
    </lineage>
</organism>
<evidence type="ECO:0000313" key="2">
    <source>
        <dbReference type="EMBL" id="GAD84585.1"/>
    </source>
</evidence>
<dbReference type="STRING" id="1824.SAMN05444423_103718"/>
<accession>U5EB50</accession>
<dbReference type="EMBL" id="BAFO02000025">
    <property type="protein sequence ID" value="GAD84585.1"/>
    <property type="molecule type" value="Genomic_DNA"/>
</dbReference>
<dbReference type="AlphaFoldDB" id="U5EB50"/>
<dbReference type="GO" id="GO:0016747">
    <property type="term" value="F:acyltransferase activity, transferring groups other than amino-acyl groups"/>
    <property type="evidence" value="ECO:0007669"/>
    <property type="project" value="InterPro"/>
</dbReference>
<reference evidence="2 3" key="1">
    <citation type="journal article" date="2014" name="BMC Genomics">
        <title>Genome based analysis of type-I polyketide synthase and nonribosomal peptide synthetase gene clusters in seven strains of five representative Nocardia species.</title>
        <authorList>
            <person name="Komaki H."/>
            <person name="Ichikawa N."/>
            <person name="Hosoyama A."/>
            <person name="Takahashi-Nakaguchi A."/>
            <person name="Matsuzawa T."/>
            <person name="Suzuki K."/>
            <person name="Fujita N."/>
            <person name="Gonoi T."/>
        </authorList>
    </citation>
    <scope>NUCLEOTIDE SEQUENCE [LARGE SCALE GENOMIC DNA]</scope>
    <source>
        <strain evidence="2 3">NBRC 15531</strain>
    </source>
</reference>
<dbReference type="PROSITE" id="PS51186">
    <property type="entry name" value="GNAT"/>
    <property type="match status" value="1"/>
</dbReference>
<evidence type="ECO:0000259" key="1">
    <source>
        <dbReference type="PROSITE" id="PS51186"/>
    </source>
</evidence>
<protein>
    <recommendedName>
        <fullName evidence="1">N-acetyltransferase domain-containing protein</fullName>
    </recommendedName>
</protein>
<comment type="caution">
    <text evidence="2">The sequence shown here is derived from an EMBL/GenBank/DDBJ whole genome shotgun (WGS) entry which is preliminary data.</text>
</comment>
<evidence type="ECO:0000313" key="3">
    <source>
        <dbReference type="Proteomes" id="UP000017048"/>
    </source>
</evidence>
<dbReference type="Proteomes" id="UP000017048">
    <property type="component" value="Unassembled WGS sequence"/>
</dbReference>
<name>U5EB50_NOCAS</name>
<dbReference type="Gene3D" id="3.40.630.30">
    <property type="match status" value="1"/>
</dbReference>
<proteinExistence type="predicted"/>
<sequence length="239" mass="25314">MREFGGGAVCFAGVGSPLNKVVGVGFGGVPSVGEWEEVERACAEVGVAVQVELSQLADPRIGEMLTGRGYRLVSFENVLGVELGGRRWEVPEGVEVRRDEDEDLGVWLDVVVDGFAHPDDEGVPSHEEFPREAIAAVMRDMASTNDTRRYVAYRNGEPAGGASMRTGGGIAALAGAATLPAHRRNGVQTAMLSTRLTEAAAEGCDLAVITTQPGSKSQRNAQGRGFSLLYTRAVLVKEV</sequence>